<keyword evidence="3" id="KW-1185">Reference proteome</keyword>
<evidence type="ECO:0000313" key="2">
    <source>
        <dbReference type="EMBL" id="GAQ94506.1"/>
    </source>
</evidence>
<evidence type="ECO:0000256" key="1">
    <source>
        <dbReference type="SAM" id="Phobius"/>
    </source>
</evidence>
<reference evidence="3" key="1">
    <citation type="submission" date="2016-01" db="EMBL/GenBank/DDBJ databases">
        <title>Draft genome sequence of Thermodesulfovibrio aggregans strain TGE-P1.</title>
        <authorList>
            <person name="Sekiguchi Y."/>
            <person name="Ohashi A."/>
            <person name="Matsuura N."/>
            <person name="Tourlousse M.D."/>
        </authorList>
    </citation>
    <scope>NUCLEOTIDE SEQUENCE [LARGE SCALE GENOMIC DNA]</scope>
    <source>
        <strain evidence="3">TGE-P1</strain>
    </source>
</reference>
<keyword evidence="1" id="KW-0472">Membrane</keyword>
<name>A0A0U9HRY4_9BACT</name>
<protein>
    <submittedName>
        <fullName evidence="2">Uncharacterized protein</fullName>
    </submittedName>
</protein>
<keyword evidence="1" id="KW-1133">Transmembrane helix</keyword>
<dbReference type="AlphaFoldDB" id="A0A0U9HRY4"/>
<dbReference type="Proteomes" id="UP000054976">
    <property type="component" value="Unassembled WGS sequence"/>
</dbReference>
<accession>A0A0U9HRY4</accession>
<feature type="transmembrane region" description="Helical" evidence="1">
    <location>
        <begin position="54"/>
        <end position="72"/>
    </location>
</feature>
<dbReference type="EMBL" id="BCNO01000001">
    <property type="protein sequence ID" value="GAQ94506.1"/>
    <property type="molecule type" value="Genomic_DNA"/>
</dbReference>
<organism evidence="2 3">
    <name type="scientific">Thermodesulfovibrio aggregans</name>
    <dbReference type="NCBI Taxonomy" id="86166"/>
    <lineage>
        <taxon>Bacteria</taxon>
        <taxon>Pseudomonadati</taxon>
        <taxon>Nitrospirota</taxon>
        <taxon>Thermodesulfovibrionia</taxon>
        <taxon>Thermodesulfovibrionales</taxon>
        <taxon>Thermodesulfovibrionaceae</taxon>
        <taxon>Thermodesulfovibrio</taxon>
    </lineage>
</organism>
<proteinExistence type="predicted"/>
<comment type="caution">
    <text evidence="2">The sequence shown here is derived from an EMBL/GenBank/DDBJ whole genome shotgun (WGS) entry which is preliminary data.</text>
</comment>
<feature type="transmembrane region" description="Helical" evidence="1">
    <location>
        <begin position="92"/>
        <end position="112"/>
    </location>
</feature>
<gene>
    <name evidence="2" type="ORF">TAGGR_1690</name>
</gene>
<sequence length="132" mass="15407">MKNHGNVNLIVSTVTLEAFLSIKSLILFYECSFKYFSLSLSIISCIIDLKYNDIINYTLSKILLFCLSLFVSSSLHRHWKVWHGYRFCVDRGLFALCYLLYTLCLTLTVKNLKFFIFNMLGRPVLFTPLQLL</sequence>
<keyword evidence="1" id="KW-0812">Transmembrane</keyword>
<evidence type="ECO:0000313" key="3">
    <source>
        <dbReference type="Proteomes" id="UP000054976"/>
    </source>
</evidence>